<feature type="DNA-binding region" description="H-T-H motif" evidence="5">
    <location>
        <begin position="19"/>
        <end position="38"/>
    </location>
</feature>
<dbReference type="InterPro" id="IPR036388">
    <property type="entry name" value="WH-like_DNA-bd_sf"/>
</dbReference>
<dbReference type="Pfam" id="PF03099">
    <property type="entry name" value="BPL_LplA_LipB"/>
    <property type="match status" value="1"/>
</dbReference>
<gene>
    <name evidence="5" type="primary">birA</name>
    <name evidence="7" type="ORF">H9912_00100</name>
</gene>
<dbReference type="GO" id="GO:0009249">
    <property type="term" value="P:protein lipoylation"/>
    <property type="evidence" value="ECO:0007669"/>
    <property type="project" value="UniProtKB-ARBA"/>
</dbReference>
<dbReference type="InterPro" id="IPR008988">
    <property type="entry name" value="Transcriptional_repressor_C"/>
</dbReference>
<evidence type="ECO:0000256" key="3">
    <source>
        <dbReference type="ARBA" id="ARBA00022840"/>
    </source>
</evidence>
<dbReference type="Gene3D" id="3.30.930.10">
    <property type="entry name" value="Bira Bifunctional Protein, Domain 2"/>
    <property type="match status" value="1"/>
</dbReference>
<keyword evidence="2 5" id="KW-0547">Nucleotide-binding</keyword>
<dbReference type="GO" id="GO:0005737">
    <property type="term" value="C:cytoplasm"/>
    <property type="evidence" value="ECO:0007669"/>
    <property type="project" value="TreeGrafter"/>
</dbReference>
<keyword evidence="4 5" id="KW-0092">Biotin</keyword>
<accession>A0A9D2QY50</accession>
<dbReference type="Pfam" id="PF02237">
    <property type="entry name" value="BPL_C"/>
    <property type="match status" value="1"/>
</dbReference>
<keyword evidence="5" id="KW-0238">DNA-binding</keyword>
<dbReference type="GO" id="GO:0004077">
    <property type="term" value="F:biotin--[biotin carboxyl-carrier protein] ligase activity"/>
    <property type="evidence" value="ECO:0007669"/>
    <property type="project" value="UniProtKB-UniRule"/>
</dbReference>
<dbReference type="EC" id="6.3.4.15" evidence="5"/>
<dbReference type="HAMAP" id="MF_00978">
    <property type="entry name" value="Bifunct_BirA"/>
    <property type="match status" value="1"/>
</dbReference>
<dbReference type="Gene3D" id="2.30.30.100">
    <property type="match status" value="1"/>
</dbReference>
<proteinExistence type="inferred from homology"/>
<evidence type="ECO:0000256" key="5">
    <source>
        <dbReference type="HAMAP-Rule" id="MF_00978"/>
    </source>
</evidence>
<dbReference type="PANTHER" id="PTHR12835:SF5">
    <property type="entry name" value="BIOTIN--PROTEIN LIGASE"/>
    <property type="match status" value="1"/>
</dbReference>
<sequence length="326" mass="35900">MRKTEILTLLRESGGYLSGQELCGRLGVSRTAVWKIINQLKEEGYEIEAVPNRGYRLTASPDLLGESEIRSRLRTRWAGKNLIFRQTTGSTNADAKAEAEKGAPEGTLVVAERQEAGRGRRGRQWYSPEGSNLYFTLLTRPSCEPDQACMLTLVMALAVAEAVKEQGLEAGIKWPNDIVVSGKKVCGILTEMSAEPDFIHYVVIGTGINVNQEAFPEEIAATATSLCREKGSRVSRAGLLAAVMGRFESAYARFLESRDLSGIRKDYEGLLLNKDKPVRVLDPKGEYEGIAEGINERGELLVRRRDGTTECVYAGEVSIRGIYGYV</sequence>
<feature type="binding site" evidence="5">
    <location>
        <begin position="90"/>
        <end position="92"/>
    </location>
    <ligand>
        <name>biotin</name>
        <dbReference type="ChEBI" id="CHEBI:57586"/>
    </ligand>
</feature>
<dbReference type="CDD" id="cd00090">
    <property type="entry name" value="HTH_ARSR"/>
    <property type="match status" value="1"/>
</dbReference>
<dbReference type="InterPro" id="IPR004143">
    <property type="entry name" value="BPL_LPL_catalytic"/>
</dbReference>
<dbReference type="SUPFAM" id="SSF46785">
    <property type="entry name" value="Winged helix' DNA-binding domain"/>
    <property type="match status" value="1"/>
</dbReference>
<feature type="domain" description="BPL/LPL catalytic" evidence="6">
    <location>
        <begin position="67"/>
        <end position="255"/>
    </location>
</feature>
<dbReference type="Pfam" id="PF08279">
    <property type="entry name" value="HTH_11"/>
    <property type="match status" value="1"/>
</dbReference>
<feature type="binding site" evidence="5">
    <location>
        <position position="184"/>
    </location>
    <ligand>
        <name>biotin</name>
        <dbReference type="ChEBI" id="CHEBI:57586"/>
    </ligand>
</feature>
<dbReference type="InterPro" id="IPR011991">
    <property type="entry name" value="ArsR-like_HTH"/>
</dbReference>
<dbReference type="GO" id="GO:0006355">
    <property type="term" value="P:regulation of DNA-templated transcription"/>
    <property type="evidence" value="ECO:0007669"/>
    <property type="project" value="UniProtKB-UniRule"/>
</dbReference>
<comment type="caution">
    <text evidence="7">The sequence shown here is derived from an EMBL/GenBank/DDBJ whole genome shotgun (WGS) entry which is preliminary data.</text>
</comment>
<evidence type="ECO:0000256" key="4">
    <source>
        <dbReference type="ARBA" id="ARBA00023267"/>
    </source>
</evidence>
<reference evidence="7" key="1">
    <citation type="journal article" date="2021" name="PeerJ">
        <title>Extensive microbial diversity within the chicken gut microbiome revealed by metagenomics and culture.</title>
        <authorList>
            <person name="Gilroy R."/>
            <person name="Ravi A."/>
            <person name="Getino M."/>
            <person name="Pursley I."/>
            <person name="Horton D.L."/>
            <person name="Alikhan N.F."/>
            <person name="Baker D."/>
            <person name="Gharbi K."/>
            <person name="Hall N."/>
            <person name="Watson M."/>
            <person name="Adriaenssens E.M."/>
            <person name="Foster-Nyarko E."/>
            <person name="Jarju S."/>
            <person name="Secka A."/>
            <person name="Antonio M."/>
            <person name="Oren A."/>
            <person name="Chaudhuri R.R."/>
            <person name="La Ragione R."/>
            <person name="Hildebrand F."/>
            <person name="Pallen M.J."/>
        </authorList>
    </citation>
    <scope>NUCLEOTIDE SEQUENCE</scope>
    <source>
        <strain evidence="7">ChiHjej8B7-25341</strain>
    </source>
</reference>
<dbReference type="InterPro" id="IPR030855">
    <property type="entry name" value="Bifunct_BirA"/>
</dbReference>
<dbReference type="InterPro" id="IPR013196">
    <property type="entry name" value="HTH_11"/>
</dbReference>
<keyword evidence="5" id="KW-0805">Transcription regulation</keyword>
<dbReference type="PROSITE" id="PS51733">
    <property type="entry name" value="BPL_LPL_CATALYTIC"/>
    <property type="match status" value="1"/>
</dbReference>
<dbReference type="InterPro" id="IPR045864">
    <property type="entry name" value="aa-tRNA-synth_II/BPL/LPL"/>
</dbReference>
<dbReference type="InterPro" id="IPR003142">
    <property type="entry name" value="BPL_C"/>
</dbReference>
<dbReference type="PANTHER" id="PTHR12835">
    <property type="entry name" value="BIOTIN PROTEIN LIGASE"/>
    <property type="match status" value="1"/>
</dbReference>
<dbReference type="GO" id="GO:0005524">
    <property type="term" value="F:ATP binding"/>
    <property type="evidence" value="ECO:0007669"/>
    <property type="project" value="UniProtKB-UniRule"/>
</dbReference>
<protein>
    <recommendedName>
        <fullName evidence="5">Bifunctional ligase/repressor BirA</fullName>
    </recommendedName>
    <alternativeName>
        <fullName evidence="5">Biotin--[acetyl-CoA-carboxylase] ligase</fullName>
        <ecNumber evidence="5">6.3.4.15</ecNumber>
    </alternativeName>
    <alternativeName>
        <fullName evidence="5">Biotin--protein ligase</fullName>
    </alternativeName>
    <alternativeName>
        <fullName evidence="5">Biotin-[acetyl-CoA carboxylase] synthetase</fullName>
    </alternativeName>
</protein>
<evidence type="ECO:0000259" key="6">
    <source>
        <dbReference type="PROSITE" id="PS51733"/>
    </source>
</evidence>
<keyword evidence="5" id="KW-0678">Repressor</keyword>
<feature type="binding site" evidence="5">
    <location>
        <begin position="118"/>
        <end position="120"/>
    </location>
    <ligand>
        <name>biotin</name>
        <dbReference type="ChEBI" id="CHEBI:57586"/>
    </ligand>
</feature>
<dbReference type="Proteomes" id="UP000823851">
    <property type="component" value="Unassembled WGS sequence"/>
</dbReference>
<comment type="similarity">
    <text evidence="5">Belongs to the biotin--protein ligase family.</text>
</comment>
<evidence type="ECO:0000313" key="7">
    <source>
        <dbReference type="EMBL" id="HJD30322.1"/>
    </source>
</evidence>
<name>A0A9D2QY50_9FIRM</name>
<dbReference type="NCBIfam" id="TIGR00121">
    <property type="entry name" value="birA_ligase"/>
    <property type="match status" value="1"/>
</dbReference>
<keyword evidence="3 5" id="KW-0067">ATP-binding</keyword>
<dbReference type="CDD" id="cd16442">
    <property type="entry name" value="BPL"/>
    <property type="match status" value="1"/>
</dbReference>
<dbReference type="Gene3D" id="1.10.10.10">
    <property type="entry name" value="Winged helix-like DNA-binding domain superfamily/Winged helix DNA-binding domain"/>
    <property type="match status" value="1"/>
</dbReference>
<evidence type="ECO:0000256" key="1">
    <source>
        <dbReference type="ARBA" id="ARBA00022598"/>
    </source>
</evidence>
<evidence type="ECO:0000313" key="8">
    <source>
        <dbReference type="Proteomes" id="UP000823851"/>
    </source>
</evidence>
<dbReference type="EMBL" id="DWUW01000005">
    <property type="protein sequence ID" value="HJD30322.1"/>
    <property type="molecule type" value="Genomic_DNA"/>
</dbReference>
<dbReference type="GO" id="GO:0003677">
    <property type="term" value="F:DNA binding"/>
    <property type="evidence" value="ECO:0007669"/>
    <property type="project" value="UniProtKB-UniRule"/>
</dbReference>
<dbReference type="SUPFAM" id="SSF50037">
    <property type="entry name" value="C-terminal domain of transcriptional repressors"/>
    <property type="match status" value="1"/>
</dbReference>
<feature type="binding site" evidence="5">
    <location>
        <position position="114"/>
    </location>
    <ligand>
        <name>biotin</name>
        <dbReference type="ChEBI" id="CHEBI:57586"/>
    </ligand>
</feature>
<dbReference type="InterPro" id="IPR036390">
    <property type="entry name" value="WH_DNA-bd_sf"/>
</dbReference>
<dbReference type="SUPFAM" id="SSF55681">
    <property type="entry name" value="Class II aaRS and biotin synthetases"/>
    <property type="match status" value="1"/>
</dbReference>
<evidence type="ECO:0000256" key="2">
    <source>
        <dbReference type="ARBA" id="ARBA00022741"/>
    </source>
</evidence>
<comment type="catalytic activity">
    <reaction evidence="5">
        <text>biotin + L-lysyl-[protein] + ATP = N(6)-biotinyl-L-lysyl-[protein] + AMP + diphosphate + H(+)</text>
        <dbReference type="Rhea" id="RHEA:11756"/>
        <dbReference type="Rhea" id="RHEA-COMP:9752"/>
        <dbReference type="Rhea" id="RHEA-COMP:10505"/>
        <dbReference type="ChEBI" id="CHEBI:15378"/>
        <dbReference type="ChEBI" id="CHEBI:29969"/>
        <dbReference type="ChEBI" id="CHEBI:30616"/>
        <dbReference type="ChEBI" id="CHEBI:33019"/>
        <dbReference type="ChEBI" id="CHEBI:57586"/>
        <dbReference type="ChEBI" id="CHEBI:83144"/>
        <dbReference type="ChEBI" id="CHEBI:456215"/>
        <dbReference type="EC" id="6.3.4.15"/>
    </reaction>
</comment>
<dbReference type="InterPro" id="IPR004408">
    <property type="entry name" value="Biotin_CoA_COase_ligase"/>
</dbReference>
<dbReference type="AlphaFoldDB" id="A0A9D2QY50"/>
<reference evidence="7" key="2">
    <citation type="submission" date="2021-04" db="EMBL/GenBank/DDBJ databases">
        <authorList>
            <person name="Gilroy R."/>
        </authorList>
    </citation>
    <scope>NUCLEOTIDE SEQUENCE</scope>
    <source>
        <strain evidence="7">ChiHjej8B7-25341</strain>
    </source>
</reference>
<organism evidence="7 8">
    <name type="scientific">Candidatus Eisenbergiella stercorigallinarum</name>
    <dbReference type="NCBI Taxonomy" id="2838557"/>
    <lineage>
        <taxon>Bacteria</taxon>
        <taxon>Bacillati</taxon>
        <taxon>Bacillota</taxon>
        <taxon>Clostridia</taxon>
        <taxon>Lachnospirales</taxon>
        <taxon>Lachnospiraceae</taxon>
        <taxon>Eisenbergiella</taxon>
    </lineage>
</organism>
<comment type="function">
    <text evidence="5">Acts both as a biotin--[acetyl-CoA-carboxylase] ligase and a repressor.</text>
</comment>
<dbReference type="GO" id="GO:0016740">
    <property type="term" value="F:transferase activity"/>
    <property type="evidence" value="ECO:0007669"/>
    <property type="project" value="UniProtKB-ARBA"/>
</dbReference>
<keyword evidence="1 5" id="KW-0436">Ligase</keyword>
<keyword evidence="5" id="KW-0804">Transcription</keyword>